<reference evidence="1 2" key="1">
    <citation type="journal article" date="2022" name="Plant J.">
        <title>Chromosome-level genome of Camellia lanceoleosa provides a valuable resource for understanding genome evolution and self-incompatibility.</title>
        <authorList>
            <person name="Gong W."/>
            <person name="Xiao S."/>
            <person name="Wang L."/>
            <person name="Liao Z."/>
            <person name="Chang Y."/>
            <person name="Mo W."/>
            <person name="Hu G."/>
            <person name="Li W."/>
            <person name="Zhao G."/>
            <person name="Zhu H."/>
            <person name="Hu X."/>
            <person name="Ji K."/>
            <person name="Xiang X."/>
            <person name="Song Q."/>
            <person name="Yuan D."/>
            <person name="Jin S."/>
            <person name="Zhang L."/>
        </authorList>
    </citation>
    <scope>NUCLEOTIDE SEQUENCE [LARGE SCALE GENOMIC DNA]</scope>
    <source>
        <strain evidence="1">SQ_2022a</strain>
    </source>
</reference>
<dbReference type="EMBL" id="CM045764">
    <property type="protein sequence ID" value="KAI8006248.1"/>
    <property type="molecule type" value="Genomic_DNA"/>
</dbReference>
<evidence type="ECO:0000313" key="2">
    <source>
        <dbReference type="Proteomes" id="UP001060215"/>
    </source>
</evidence>
<organism evidence="1 2">
    <name type="scientific">Camellia lanceoleosa</name>
    <dbReference type="NCBI Taxonomy" id="1840588"/>
    <lineage>
        <taxon>Eukaryota</taxon>
        <taxon>Viridiplantae</taxon>
        <taxon>Streptophyta</taxon>
        <taxon>Embryophyta</taxon>
        <taxon>Tracheophyta</taxon>
        <taxon>Spermatophyta</taxon>
        <taxon>Magnoliopsida</taxon>
        <taxon>eudicotyledons</taxon>
        <taxon>Gunneridae</taxon>
        <taxon>Pentapetalae</taxon>
        <taxon>asterids</taxon>
        <taxon>Ericales</taxon>
        <taxon>Theaceae</taxon>
        <taxon>Camellia</taxon>
    </lineage>
</organism>
<name>A0ACC0H038_9ERIC</name>
<dbReference type="Proteomes" id="UP001060215">
    <property type="component" value="Chromosome 7"/>
</dbReference>
<keyword evidence="2" id="KW-1185">Reference proteome</keyword>
<evidence type="ECO:0000313" key="1">
    <source>
        <dbReference type="EMBL" id="KAI8006248.1"/>
    </source>
</evidence>
<comment type="caution">
    <text evidence="1">The sequence shown here is derived from an EMBL/GenBank/DDBJ whole genome shotgun (WGS) entry which is preliminary data.</text>
</comment>
<protein>
    <submittedName>
        <fullName evidence="1">Uncharacterized protein</fullName>
    </submittedName>
</protein>
<accession>A0ACC0H038</accession>
<sequence>MASSNHHHHPLKLLEISVLSAQHLAPVSKLLRTYAVAWFDPDQKLTTKVDHHGHTNPTWNYRFVFRVNDDFLNSAASAITIEIYNVSWLRDIPIGTVTALITDILPPSLRSQKNSTIRLVPLQIRRPSGSFHGVLNLGVNLIDCTRRSMPLDSQLSPATTIQIDVKEDKNKENIIMQPNDAKMKKLWRSRSERSIVTASVKGEYSGSKGGSDESRLSFGKCSRSKATTRSSASYMRPIPSEVAAFMAKGLYSDVGSSIFENWTVVGDNDENLSSKHKVVMWKKKNDDGDQHDRHHLSNLKKKKKKNSKSIAEGLLSCFGITCGYECNIMCGTPKNKNKSKNKNMNMNMFGANHSSENVHLLHR</sequence>
<proteinExistence type="predicted"/>
<gene>
    <name evidence="1" type="ORF">LOK49_LG07G01733</name>
</gene>